<dbReference type="InterPro" id="IPR039424">
    <property type="entry name" value="SBP_5"/>
</dbReference>
<evidence type="ECO:0000259" key="6">
    <source>
        <dbReference type="Pfam" id="PF00496"/>
    </source>
</evidence>
<dbReference type="InterPro" id="IPR030678">
    <property type="entry name" value="Peptide/Ni-bd"/>
</dbReference>
<proteinExistence type="inferred from homology"/>
<dbReference type="GO" id="GO:1904680">
    <property type="term" value="F:peptide transmembrane transporter activity"/>
    <property type="evidence" value="ECO:0007669"/>
    <property type="project" value="TreeGrafter"/>
</dbReference>
<dbReference type="Gene3D" id="3.40.190.10">
    <property type="entry name" value="Periplasmic binding protein-like II"/>
    <property type="match status" value="1"/>
</dbReference>
<evidence type="ECO:0000256" key="5">
    <source>
        <dbReference type="SAM" id="SignalP"/>
    </source>
</evidence>
<evidence type="ECO:0000256" key="3">
    <source>
        <dbReference type="ARBA" id="ARBA00022448"/>
    </source>
</evidence>
<sequence length="576" mass="65163">MGKSKKIIALAIAVLLCLGTLAGCGNEATTGGKSEGESGKVKEAKEQVYSFSTLDEPTGLNPLLNTTEPDYSVQRMILESLIYYVSDENGVAVIKPGIAEDWSANEDGTVYTFKIRENAVWNDGVPVKADDFVYTFRKMATPEVGSTNAWLFDNIILNFAEAHYNDGENSKYDKKPEDIGVKAIDEKTVEFTLTKPCSYFVQLLDRAKPVREDKYEEWGEEYGSSVDKIVTNGIFELENWEPNVKMNFVKNEKYWDAENVKLEKVNRYIVEEPAAAVQALLSGDTDFVGTNDPDWQGTIEAEQDKYTKFELVENNPEFYGFNCSNKYFKNPKIRLAFSLAIDREKYNEDLNHGASTPLYSLVPDVINCGEKLYKDLINEDSNVLKDLQEEYPDPKALLVEGLKEEGLDPDPSKMEIRYATRGTSEYSKKSAEWLLQEWQEKLGVTITIDMMEWNIMWDKVDEGDYDICTAGWSPDYNDPSTLLSIYDPVEGYFDSKKSGWTGSDADKYHELIEKASLSTDDKERAELFHEAEKILVGTGVIAPVYCGKATYYKANYLKGYYLSPNAGVDYTKIYIE</sequence>
<organism evidence="7 8">
    <name type="scientific">Sporanaerobacter acetigenes DSM 13106</name>
    <dbReference type="NCBI Taxonomy" id="1123281"/>
    <lineage>
        <taxon>Bacteria</taxon>
        <taxon>Bacillati</taxon>
        <taxon>Bacillota</taxon>
        <taxon>Tissierellia</taxon>
        <taxon>Tissierellales</taxon>
        <taxon>Sporanaerobacteraceae</taxon>
        <taxon>Sporanaerobacter</taxon>
    </lineage>
</organism>
<dbReference type="PANTHER" id="PTHR30290">
    <property type="entry name" value="PERIPLASMIC BINDING COMPONENT OF ABC TRANSPORTER"/>
    <property type="match status" value="1"/>
</dbReference>
<comment type="subcellular location">
    <subcellularLocation>
        <location evidence="1">Cell envelope</location>
    </subcellularLocation>
</comment>
<dbReference type="GO" id="GO:0030313">
    <property type="term" value="C:cell envelope"/>
    <property type="evidence" value="ECO:0007669"/>
    <property type="project" value="UniProtKB-SubCell"/>
</dbReference>
<keyword evidence="8" id="KW-1185">Reference proteome</keyword>
<evidence type="ECO:0000313" key="8">
    <source>
        <dbReference type="Proteomes" id="UP000184389"/>
    </source>
</evidence>
<dbReference type="GO" id="GO:0042597">
    <property type="term" value="C:periplasmic space"/>
    <property type="evidence" value="ECO:0007669"/>
    <property type="project" value="UniProtKB-ARBA"/>
</dbReference>
<gene>
    <name evidence="7" type="ORF">SAMN02745180_01528</name>
</gene>
<feature type="domain" description="Solute-binding protein family 5" evidence="6">
    <location>
        <begin position="94"/>
        <end position="486"/>
    </location>
</feature>
<feature type="chain" id="PRO_5039209132" evidence="5">
    <location>
        <begin position="23"/>
        <end position="576"/>
    </location>
</feature>
<accession>A0A1M5X713</accession>
<dbReference type="AlphaFoldDB" id="A0A1M5X713"/>
<dbReference type="PROSITE" id="PS51257">
    <property type="entry name" value="PROKAR_LIPOPROTEIN"/>
    <property type="match status" value="1"/>
</dbReference>
<dbReference type="Gene3D" id="3.90.76.10">
    <property type="entry name" value="Dipeptide-binding Protein, Domain 1"/>
    <property type="match status" value="1"/>
</dbReference>
<evidence type="ECO:0000256" key="1">
    <source>
        <dbReference type="ARBA" id="ARBA00004196"/>
    </source>
</evidence>
<dbReference type="RefSeq" id="WP_072744197.1">
    <property type="nucleotide sequence ID" value="NZ_FQXR01000006.1"/>
</dbReference>
<dbReference type="InterPro" id="IPR000914">
    <property type="entry name" value="SBP_5_dom"/>
</dbReference>
<reference evidence="7 8" key="1">
    <citation type="submission" date="2016-11" db="EMBL/GenBank/DDBJ databases">
        <authorList>
            <person name="Jaros S."/>
            <person name="Januszkiewicz K."/>
            <person name="Wedrychowicz H."/>
        </authorList>
    </citation>
    <scope>NUCLEOTIDE SEQUENCE [LARGE SCALE GENOMIC DNA]</scope>
    <source>
        <strain evidence="7 8">DSM 13106</strain>
    </source>
</reference>
<dbReference type="Pfam" id="PF00496">
    <property type="entry name" value="SBP_bac_5"/>
    <property type="match status" value="1"/>
</dbReference>
<protein>
    <submittedName>
        <fullName evidence="7">Oligopeptide transport system substrate-binding protein</fullName>
    </submittedName>
</protein>
<dbReference type="Gene3D" id="3.10.105.10">
    <property type="entry name" value="Dipeptide-binding Protein, Domain 3"/>
    <property type="match status" value="1"/>
</dbReference>
<comment type="similarity">
    <text evidence="2">Belongs to the bacterial solute-binding protein 5 family.</text>
</comment>
<name>A0A1M5X713_9FIRM</name>
<dbReference type="Proteomes" id="UP000184389">
    <property type="component" value="Unassembled WGS sequence"/>
</dbReference>
<evidence type="ECO:0000313" key="7">
    <source>
        <dbReference type="EMBL" id="SHH95556.1"/>
    </source>
</evidence>
<keyword evidence="3" id="KW-0813">Transport</keyword>
<feature type="signal peptide" evidence="5">
    <location>
        <begin position="1"/>
        <end position="22"/>
    </location>
</feature>
<dbReference type="EMBL" id="FQXR01000006">
    <property type="protein sequence ID" value="SHH95556.1"/>
    <property type="molecule type" value="Genomic_DNA"/>
</dbReference>
<evidence type="ECO:0000256" key="2">
    <source>
        <dbReference type="ARBA" id="ARBA00005695"/>
    </source>
</evidence>
<dbReference type="CDD" id="cd08504">
    <property type="entry name" value="PBP2_OppA"/>
    <property type="match status" value="1"/>
</dbReference>
<dbReference type="PANTHER" id="PTHR30290:SF10">
    <property type="entry name" value="PERIPLASMIC OLIGOPEPTIDE-BINDING PROTEIN-RELATED"/>
    <property type="match status" value="1"/>
</dbReference>
<evidence type="ECO:0000256" key="4">
    <source>
        <dbReference type="ARBA" id="ARBA00022729"/>
    </source>
</evidence>
<dbReference type="GO" id="GO:0015833">
    <property type="term" value="P:peptide transport"/>
    <property type="evidence" value="ECO:0007669"/>
    <property type="project" value="TreeGrafter"/>
</dbReference>
<dbReference type="STRING" id="1123281.SAMN02745180_01528"/>
<dbReference type="SUPFAM" id="SSF53850">
    <property type="entry name" value="Periplasmic binding protein-like II"/>
    <property type="match status" value="1"/>
</dbReference>
<dbReference type="PIRSF" id="PIRSF002741">
    <property type="entry name" value="MppA"/>
    <property type="match status" value="1"/>
</dbReference>
<keyword evidence="4 5" id="KW-0732">Signal</keyword>
<dbReference type="GO" id="GO:0043190">
    <property type="term" value="C:ATP-binding cassette (ABC) transporter complex"/>
    <property type="evidence" value="ECO:0007669"/>
    <property type="project" value="InterPro"/>
</dbReference>
<dbReference type="OrthoDB" id="9772924at2"/>